<reference evidence="2" key="1">
    <citation type="submission" date="2012-09" db="EMBL/GenBank/DDBJ databases">
        <title>Genome sequencing and comparative transcriptomics of race 1 and race 4 of banana pathogen: Fusarium oxysporum f. sp. cubense.</title>
        <authorList>
            <person name="Fang X."/>
            <person name="Huang J."/>
        </authorList>
    </citation>
    <scope>NUCLEOTIDE SEQUENCE [LARGE SCALE GENOMIC DNA]</scope>
    <source>
        <strain evidence="2">race 4</strain>
    </source>
</reference>
<gene>
    <name evidence="1" type="ORF">FOC4_h10017443</name>
</gene>
<dbReference type="EMBL" id="KB726324">
    <property type="protein sequence ID" value="EMT70050.1"/>
    <property type="molecule type" value="Genomic_DNA"/>
</dbReference>
<feature type="non-terminal residue" evidence="1">
    <location>
        <position position="45"/>
    </location>
</feature>
<name>N1S652_FUSC4</name>
<dbReference type="HOGENOM" id="CLU_217717_0_0_1"/>
<evidence type="ECO:0000313" key="1">
    <source>
        <dbReference type="EMBL" id="EMT70050.1"/>
    </source>
</evidence>
<proteinExistence type="predicted"/>
<keyword evidence="2" id="KW-1185">Reference proteome</keyword>
<evidence type="ECO:0000313" key="2">
    <source>
        <dbReference type="Proteomes" id="UP000016929"/>
    </source>
</evidence>
<dbReference type="AlphaFoldDB" id="N1S652"/>
<accession>N1S652</accession>
<protein>
    <submittedName>
        <fullName evidence="1">Uncharacterized protein</fullName>
    </submittedName>
</protein>
<organism evidence="1 2">
    <name type="scientific">Fusarium oxysporum f. sp. cubense (strain race 4)</name>
    <name type="common">Panama disease fungus</name>
    <dbReference type="NCBI Taxonomy" id="2502994"/>
    <lineage>
        <taxon>Eukaryota</taxon>
        <taxon>Fungi</taxon>
        <taxon>Dikarya</taxon>
        <taxon>Ascomycota</taxon>
        <taxon>Pezizomycotina</taxon>
        <taxon>Sordariomycetes</taxon>
        <taxon>Hypocreomycetidae</taxon>
        <taxon>Hypocreales</taxon>
        <taxon>Nectriaceae</taxon>
        <taxon>Fusarium</taxon>
        <taxon>Fusarium oxysporum species complex</taxon>
    </lineage>
</organism>
<sequence length="45" mass="4641">MVLVVSVLVLEAGPLDDARNLSILEAFLLSRAKSGQVDGKNTSGG</sequence>
<reference evidence="2" key="2">
    <citation type="journal article" date="2014" name="PLoS ONE">
        <title>Genome and Transcriptome Analysis of the Fungal Pathogen Fusarium oxysporum f. sp. cubense Causing Banana Vascular Wilt Disease.</title>
        <authorList>
            <person name="Guo L."/>
            <person name="Han L."/>
            <person name="Yang L."/>
            <person name="Zeng H."/>
            <person name="Fan D."/>
            <person name="Zhu Y."/>
            <person name="Feng Y."/>
            <person name="Wang G."/>
            <person name="Peng C."/>
            <person name="Jiang X."/>
            <person name="Zhou D."/>
            <person name="Ni P."/>
            <person name="Liang C."/>
            <person name="Liu L."/>
            <person name="Wang J."/>
            <person name="Mao C."/>
            <person name="Fang X."/>
            <person name="Peng M."/>
            <person name="Huang J."/>
        </authorList>
    </citation>
    <scope>NUCLEOTIDE SEQUENCE [LARGE SCALE GENOMIC DNA]</scope>
    <source>
        <strain evidence="2">race 4</strain>
    </source>
</reference>
<dbReference type="Proteomes" id="UP000016929">
    <property type="component" value="Unassembled WGS sequence"/>
</dbReference>